<evidence type="ECO:0000313" key="1">
    <source>
        <dbReference type="EMBL" id="CAB9527302.1"/>
    </source>
</evidence>
<name>A0A9N8ESG5_9STRA</name>
<dbReference type="EMBL" id="CAICTM010001972">
    <property type="protein sequence ID" value="CAB9527302.1"/>
    <property type="molecule type" value="Genomic_DNA"/>
</dbReference>
<comment type="caution">
    <text evidence="1">The sequence shown here is derived from an EMBL/GenBank/DDBJ whole genome shotgun (WGS) entry which is preliminary data.</text>
</comment>
<keyword evidence="2" id="KW-1185">Reference proteome</keyword>
<proteinExistence type="predicted"/>
<dbReference type="Proteomes" id="UP001153069">
    <property type="component" value="Unassembled WGS sequence"/>
</dbReference>
<sequence length="152" mass="16924">MSDLIQAFTYSKPAKKTIEDEVYRVFNVIDEALESGKTKNVVLSGQDEMANFDMQSVMEFVEAHDCAKFINYTSSCIVIKTFRMQKVQVFMIFGGKNVSKSILDLHDKKQAARRSIGSLDSYEDVTGQGLTQASVDIDQMNASLLGLDSDSD</sequence>
<reference evidence="1" key="1">
    <citation type="submission" date="2020-06" db="EMBL/GenBank/DDBJ databases">
        <authorList>
            <consortium name="Plant Systems Biology data submission"/>
        </authorList>
    </citation>
    <scope>NUCLEOTIDE SEQUENCE</scope>
    <source>
        <strain evidence="1">D6</strain>
    </source>
</reference>
<protein>
    <submittedName>
        <fullName evidence="1">Uncharacterized protein</fullName>
    </submittedName>
</protein>
<dbReference type="AlphaFoldDB" id="A0A9N8ESG5"/>
<organism evidence="1 2">
    <name type="scientific">Seminavis robusta</name>
    <dbReference type="NCBI Taxonomy" id="568900"/>
    <lineage>
        <taxon>Eukaryota</taxon>
        <taxon>Sar</taxon>
        <taxon>Stramenopiles</taxon>
        <taxon>Ochrophyta</taxon>
        <taxon>Bacillariophyta</taxon>
        <taxon>Bacillariophyceae</taxon>
        <taxon>Bacillariophycidae</taxon>
        <taxon>Naviculales</taxon>
        <taxon>Naviculaceae</taxon>
        <taxon>Seminavis</taxon>
    </lineage>
</organism>
<evidence type="ECO:0000313" key="2">
    <source>
        <dbReference type="Proteomes" id="UP001153069"/>
    </source>
</evidence>
<accession>A0A9N8ESG5</accession>
<gene>
    <name evidence="1" type="ORF">SEMRO_1974_G308720.1</name>
</gene>